<reference evidence="2" key="1">
    <citation type="submission" date="2020-10" db="EMBL/GenBank/DDBJ databases">
        <title>Phylogeny of dyella-like bacteria.</title>
        <authorList>
            <person name="Fu J."/>
        </authorList>
    </citation>
    <scope>NUCLEOTIDE SEQUENCE</scope>
    <source>
        <strain evidence="2">DHON07</strain>
    </source>
</reference>
<keyword evidence="1" id="KW-1133">Transmembrane helix</keyword>
<accession>A0ABS2KDJ4</accession>
<keyword evidence="3" id="KW-1185">Reference proteome</keyword>
<organism evidence="2 3">
    <name type="scientific">Dyella mobilis</name>
    <dbReference type="NCBI Taxonomy" id="1849582"/>
    <lineage>
        <taxon>Bacteria</taxon>
        <taxon>Pseudomonadati</taxon>
        <taxon>Pseudomonadota</taxon>
        <taxon>Gammaproteobacteria</taxon>
        <taxon>Lysobacterales</taxon>
        <taxon>Rhodanobacteraceae</taxon>
        <taxon>Dyella</taxon>
    </lineage>
</organism>
<sequence>MSVPGRSKQSFGYSRTVAVLFFAVAAFVALVVLRAVHEDGGVNRWSMLGMGMLLFFVVVGWYAASFSVMVSADSLVVSSLFSSKTIALSSIDEAIVYKGLKANWLELRRRGDLIYRVRDSIDGYPRLADDILSALGGCARTMLKDKFGNEREFRPGDGFL</sequence>
<evidence type="ECO:0008006" key="4">
    <source>
        <dbReference type="Google" id="ProtNLM"/>
    </source>
</evidence>
<comment type="caution">
    <text evidence="2">The sequence shown here is derived from an EMBL/GenBank/DDBJ whole genome shotgun (WGS) entry which is preliminary data.</text>
</comment>
<dbReference type="EMBL" id="JADIKF010000037">
    <property type="protein sequence ID" value="MBM7129241.1"/>
    <property type="molecule type" value="Genomic_DNA"/>
</dbReference>
<dbReference type="Proteomes" id="UP001430193">
    <property type="component" value="Unassembled WGS sequence"/>
</dbReference>
<name>A0ABS2KDJ4_9GAMM</name>
<proteinExistence type="predicted"/>
<dbReference type="RefSeq" id="WP_204630857.1">
    <property type="nucleotide sequence ID" value="NZ_BSOC01000004.1"/>
</dbReference>
<feature type="transmembrane region" description="Helical" evidence="1">
    <location>
        <begin position="45"/>
        <end position="64"/>
    </location>
</feature>
<protein>
    <recommendedName>
        <fullName evidence="4">PH domain-containing protein</fullName>
    </recommendedName>
</protein>
<evidence type="ECO:0000313" key="2">
    <source>
        <dbReference type="EMBL" id="MBM7129241.1"/>
    </source>
</evidence>
<gene>
    <name evidence="2" type="ORF">ISS99_06875</name>
</gene>
<evidence type="ECO:0000313" key="3">
    <source>
        <dbReference type="Proteomes" id="UP001430193"/>
    </source>
</evidence>
<keyword evidence="1" id="KW-0812">Transmembrane</keyword>
<feature type="transmembrane region" description="Helical" evidence="1">
    <location>
        <begin position="12"/>
        <end position="33"/>
    </location>
</feature>
<keyword evidence="1" id="KW-0472">Membrane</keyword>
<evidence type="ECO:0000256" key="1">
    <source>
        <dbReference type="SAM" id="Phobius"/>
    </source>
</evidence>